<proteinExistence type="predicted"/>
<comment type="caution">
    <text evidence="1">The sequence shown here is derived from an EMBL/GenBank/DDBJ whole genome shotgun (WGS) entry which is preliminary data.</text>
</comment>
<dbReference type="EMBL" id="QOIP01000009">
    <property type="protein sequence ID" value="RLU19025.1"/>
    <property type="molecule type" value="Genomic_DNA"/>
</dbReference>
<reference evidence="1 2" key="1">
    <citation type="journal article" date="2018" name="Genome Res.">
        <title>The genomic architecture and molecular evolution of ant odorant receptors.</title>
        <authorList>
            <person name="McKenzie S.K."/>
            <person name="Kronauer D.J.C."/>
        </authorList>
    </citation>
    <scope>NUCLEOTIDE SEQUENCE [LARGE SCALE GENOMIC DNA]</scope>
    <source>
        <strain evidence="1">Clonal line C1</strain>
    </source>
</reference>
<dbReference type="InterPro" id="IPR005312">
    <property type="entry name" value="DUF1759"/>
</dbReference>
<protein>
    <submittedName>
        <fullName evidence="1">Uncharacterized protein</fullName>
    </submittedName>
</protein>
<dbReference type="OrthoDB" id="7674978at2759"/>
<sequence>MTTLTGAYEKQRDLFTRIARTMENCKKSGKDNINRHAVASRLQMVESYWLKFAANHEKMLTFGSEEKASCSYFSADLYDKCEEAYFSAKTELLTLKDNYPDPAELAVNTSLNASTTNNTRALPKITLPKFSGEYQEWRTFHDLFTSMVVDNPHLAAVEKLHYLKSHITGEAA</sequence>
<dbReference type="Proteomes" id="UP000279307">
    <property type="component" value="Chromosome 9"/>
</dbReference>
<evidence type="ECO:0000313" key="1">
    <source>
        <dbReference type="EMBL" id="RLU19025.1"/>
    </source>
</evidence>
<evidence type="ECO:0000313" key="2">
    <source>
        <dbReference type="Proteomes" id="UP000279307"/>
    </source>
</evidence>
<gene>
    <name evidence="1" type="ORF">DMN91_009383</name>
</gene>
<accession>A0A3L8DEZ8</accession>
<dbReference type="AlphaFoldDB" id="A0A3L8DEZ8"/>
<organism evidence="1 2">
    <name type="scientific">Ooceraea biroi</name>
    <name type="common">Clonal raider ant</name>
    <name type="synonym">Cerapachys biroi</name>
    <dbReference type="NCBI Taxonomy" id="2015173"/>
    <lineage>
        <taxon>Eukaryota</taxon>
        <taxon>Metazoa</taxon>
        <taxon>Ecdysozoa</taxon>
        <taxon>Arthropoda</taxon>
        <taxon>Hexapoda</taxon>
        <taxon>Insecta</taxon>
        <taxon>Pterygota</taxon>
        <taxon>Neoptera</taxon>
        <taxon>Endopterygota</taxon>
        <taxon>Hymenoptera</taxon>
        <taxon>Apocrita</taxon>
        <taxon>Aculeata</taxon>
        <taxon>Formicoidea</taxon>
        <taxon>Formicidae</taxon>
        <taxon>Dorylinae</taxon>
        <taxon>Ooceraea</taxon>
    </lineage>
</organism>
<name>A0A3L8DEZ8_OOCBI</name>
<dbReference type="Pfam" id="PF03564">
    <property type="entry name" value="DUF1759"/>
    <property type="match status" value="1"/>
</dbReference>